<evidence type="ECO:0000313" key="1">
    <source>
        <dbReference type="EMBL" id="AWB15588.1"/>
    </source>
</evidence>
<geneLocation type="plasmid" evidence="1">
    <name>pHLSA</name>
</geneLocation>
<proteinExistence type="predicted"/>
<reference evidence="1" key="1">
    <citation type="journal article" date="2018" name="Int. J. Antimicrob. Agents">
        <title>Vancomycin resistance in Enterococcus faecium isolated from Danish chicken meat is located on a pVEF4-like plasmid persisting in poultry for 18 years.</title>
        <authorList>
            <person name="Leinweber H."/>
            <person name="Alotaibi S.M.I."/>
            <person name="Overballe-Petersen S."/>
            <person name="Hansen F."/>
            <person name="Hasman H."/>
            <person name="Bortolaia V."/>
            <person name="Hammerum A.M."/>
            <person name="Ingmer H."/>
        </authorList>
    </citation>
    <scope>NUCLEOTIDE SEQUENCE</scope>
    <source>
        <strain evidence="1">HL1</strain>
        <plasmid evidence="1">pHLSA</plasmid>
    </source>
</reference>
<keyword evidence="1" id="KW-0614">Plasmid</keyword>
<protein>
    <submittedName>
        <fullName evidence="1">Uncharacterized protein</fullName>
    </submittedName>
</protein>
<name>A0A2S0T167_ENTFC</name>
<sequence>MIGLEQIDNRNSTDKEIQEAIEKLLYWGTAIPRNEATK</sequence>
<organism evidence="1">
    <name type="scientific">Enterococcus faecium</name>
    <name type="common">Streptococcus faecium</name>
    <dbReference type="NCBI Taxonomy" id="1352"/>
    <lineage>
        <taxon>Bacteria</taxon>
        <taxon>Bacillati</taxon>
        <taxon>Bacillota</taxon>
        <taxon>Bacilli</taxon>
        <taxon>Lactobacillales</taxon>
        <taxon>Enterococcaceae</taxon>
        <taxon>Enterococcus</taxon>
    </lineage>
</organism>
<accession>A0A2S0T167</accession>
<dbReference type="AlphaFoldDB" id="A0A2S0T167"/>
<dbReference type="EMBL" id="MG674581">
    <property type="protein sequence ID" value="AWB15588.1"/>
    <property type="molecule type" value="Genomic_DNA"/>
</dbReference>